<protein>
    <submittedName>
        <fullName evidence="3">Adenylate cyclase</fullName>
    </submittedName>
</protein>
<sequence length="172" mass="19694">MDGNECDSGEAMSFEIERKFLVINAGWRDYIEAETRLIQGYLTASGPVTVRVRLDATQAYLTLKSATTGISRREFEYPIPFADAETLLRELAVLPLIEKTRYRVRHGRHLWDLDVFVGENAGLVLAELELEHVAETFERPAWLGAEVSADPRYFNSQLAQHPYCRWEQSEQS</sequence>
<proteinExistence type="predicted"/>
<dbReference type="InterPro" id="IPR012042">
    <property type="entry name" value="NeuTTM/CthTTM-like"/>
</dbReference>
<dbReference type="InterPro" id="IPR033469">
    <property type="entry name" value="CYTH-like_dom_sf"/>
</dbReference>
<dbReference type="STRING" id="61595.SAMN05421644_10458"/>
<gene>
    <name evidence="3" type="ORF">SAMN05421644_10458</name>
</gene>
<dbReference type="InterPro" id="IPR023577">
    <property type="entry name" value="CYTH_domain"/>
</dbReference>
<evidence type="ECO:0000259" key="2">
    <source>
        <dbReference type="PROSITE" id="PS51707"/>
    </source>
</evidence>
<dbReference type="EMBL" id="FNOW01000004">
    <property type="protein sequence ID" value="SDX47042.1"/>
    <property type="molecule type" value="Genomic_DNA"/>
</dbReference>
<dbReference type="PANTHER" id="PTHR40114">
    <property type="entry name" value="SLR0698 PROTEIN"/>
    <property type="match status" value="1"/>
</dbReference>
<dbReference type="SMART" id="SM01118">
    <property type="entry name" value="CYTH"/>
    <property type="match status" value="1"/>
</dbReference>
<feature type="active site" description="Proton acceptor" evidence="1">
    <location>
        <position position="41"/>
    </location>
</feature>
<organism evidence="3 4">
    <name type="scientific">Allochromatium warmingii</name>
    <name type="common">Chromatium warmingii</name>
    <dbReference type="NCBI Taxonomy" id="61595"/>
    <lineage>
        <taxon>Bacteria</taxon>
        <taxon>Pseudomonadati</taxon>
        <taxon>Pseudomonadota</taxon>
        <taxon>Gammaproteobacteria</taxon>
        <taxon>Chromatiales</taxon>
        <taxon>Chromatiaceae</taxon>
        <taxon>Allochromatium</taxon>
    </lineage>
</organism>
<evidence type="ECO:0000256" key="1">
    <source>
        <dbReference type="PIRSR" id="PIRSR016487-1"/>
    </source>
</evidence>
<dbReference type="PIRSF" id="PIRSF016487">
    <property type="entry name" value="CYTH_UCP016487"/>
    <property type="match status" value="1"/>
</dbReference>
<dbReference type="CDD" id="cd07891">
    <property type="entry name" value="CYTH-like_CthTTM-like_1"/>
    <property type="match status" value="1"/>
</dbReference>
<name>A0A1H3BYM9_ALLWA</name>
<dbReference type="Pfam" id="PF01928">
    <property type="entry name" value="CYTH"/>
    <property type="match status" value="1"/>
</dbReference>
<accession>A0A1H3BYM9</accession>
<evidence type="ECO:0000313" key="3">
    <source>
        <dbReference type="EMBL" id="SDX47042.1"/>
    </source>
</evidence>
<dbReference type="Gene3D" id="2.40.320.10">
    <property type="entry name" value="Hypothetical Protein Pfu-838710-001"/>
    <property type="match status" value="1"/>
</dbReference>
<evidence type="ECO:0000313" key="4">
    <source>
        <dbReference type="Proteomes" id="UP000198672"/>
    </source>
</evidence>
<dbReference type="PANTHER" id="PTHR40114:SF1">
    <property type="entry name" value="SLR0698 PROTEIN"/>
    <property type="match status" value="1"/>
</dbReference>
<dbReference type="SUPFAM" id="SSF55154">
    <property type="entry name" value="CYTH-like phosphatases"/>
    <property type="match status" value="1"/>
</dbReference>
<reference evidence="4" key="1">
    <citation type="submission" date="2016-10" db="EMBL/GenBank/DDBJ databases">
        <authorList>
            <person name="Varghese N."/>
            <person name="Submissions S."/>
        </authorList>
    </citation>
    <scope>NUCLEOTIDE SEQUENCE [LARGE SCALE GENOMIC DNA]</scope>
    <source>
        <strain evidence="4">DSM 173</strain>
    </source>
</reference>
<dbReference type="PROSITE" id="PS51707">
    <property type="entry name" value="CYTH"/>
    <property type="match status" value="1"/>
</dbReference>
<keyword evidence="4" id="KW-1185">Reference proteome</keyword>
<dbReference type="Proteomes" id="UP000198672">
    <property type="component" value="Unassembled WGS sequence"/>
</dbReference>
<dbReference type="AlphaFoldDB" id="A0A1H3BYM9"/>
<feature type="domain" description="CYTH" evidence="2">
    <location>
        <begin position="13"/>
        <end position="160"/>
    </location>
</feature>